<dbReference type="Pfam" id="PF01058">
    <property type="entry name" value="Oxidored_q6"/>
    <property type="match status" value="1"/>
</dbReference>
<dbReference type="GO" id="GO:0051539">
    <property type="term" value="F:4 iron, 4 sulfur cluster binding"/>
    <property type="evidence" value="ECO:0007669"/>
    <property type="project" value="UniProtKB-KW"/>
</dbReference>
<dbReference type="FunFam" id="3.40.50.12280:FF:000001">
    <property type="entry name" value="NADH-quinone oxidoreductase subunit B 2"/>
    <property type="match status" value="1"/>
</dbReference>
<name>G7YF61_CLOSI</name>
<dbReference type="NCBIfam" id="TIGR01957">
    <property type="entry name" value="nuoB_fam"/>
    <property type="match status" value="1"/>
</dbReference>
<dbReference type="GO" id="GO:0032981">
    <property type="term" value="P:mitochondrial respiratory chain complex I assembly"/>
    <property type="evidence" value="ECO:0007669"/>
    <property type="project" value="TreeGrafter"/>
</dbReference>
<dbReference type="PANTHER" id="PTHR11995">
    <property type="entry name" value="NADH DEHYDROGENASE"/>
    <property type="match status" value="1"/>
</dbReference>
<dbReference type="GO" id="GO:0008137">
    <property type="term" value="F:NADH dehydrogenase (ubiquinone) activity"/>
    <property type="evidence" value="ECO:0007669"/>
    <property type="project" value="InterPro"/>
</dbReference>
<feature type="non-terminal residue" evidence="6">
    <location>
        <position position="1"/>
    </location>
</feature>
<dbReference type="GO" id="GO:0046872">
    <property type="term" value="F:metal ion binding"/>
    <property type="evidence" value="ECO:0007669"/>
    <property type="project" value="UniProtKB-KW"/>
</dbReference>
<evidence type="ECO:0000259" key="5">
    <source>
        <dbReference type="Pfam" id="PF01058"/>
    </source>
</evidence>
<dbReference type="GO" id="GO:0009060">
    <property type="term" value="P:aerobic respiration"/>
    <property type="evidence" value="ECO:0007669"/>
    <property type="project" value="TreeGrafter"/>
</dbReference>
<dbReference type="NCBIfam" id="NF005012">
    <property type="entry name" value="PRK06411.1"/>
    <property type="match status" value="1"/>
</dbReference>
<evidence type="ECO:0000313" key="6">
    <source>
        <dbReference type="EMBL" id="GAA51594.1"/>
    </source>
</evidence>
<reference key="2">
    <citation type="submission" date="2011-10" db="EMBL/GenBank/DDBJ databases">
        <title>The genome and transcriptome sequence of Clonorchis sinensis provide insights into the carcinogenic liver fluke.</title>
        <authorList>
            <person name="Wang X."/>
            <person name="Huang Y."/>
            <person name="Chen W."/>
            <person name="Liu H."/>
            <person name="Guo L."/>
            <person name="Chen Y."/>
            <person name="Luo F."/>
            <person name="Zhou W."/>
            <person name="Sun J."/>
            <person name="Mao Q."/>
            <person name="Liang P."/>
            <person name="Zhou C."/>
            <person name="Tian Y."/>
            <person name="Men J."/>
            <person name="Lv X."/>
            <person name="Huang L."/>
            <person name="Zhou J."/>
            <person name="Hu Y."/>
            <person name="Li R."/>
            <person name="Zhang F."/>
            <person name="Lei H."/>
            <person name="Li X."/>
            <person name="Hu X."/>
            <person name="Liang C."/>
            <person name="Xu J."/>
            <person name="Wu Z."/>
            <person name="Yu X."/>
        </authorList>
    </citation>
    <scope>NUCLEOTIDE SEQUENCE</scope>
    <source>
        <strain>Henan</strain>
    </source>
</reference>
<accession>G7YF61</accession>
<keyword evidence="2 3" id="KW-0520">NAD</keyword>
<keyword evidence="3" id="KW-0479">Metal-binding</keyword>
<dbReference type="AlphaFoldDB" id="G7YF61"/>
<dbReference type="EMBL" id="DF143173">
    <property type="protein sequence ID" value="GAA51594.1"/>
    <property type="molecule type" value="Genomic_DNA"/>
</dbReference>
<sequence>TQKADQNIPEEPVYKPYSPFQGRTGKVDYVIARMDDLVNWARKNSIWPLTFGLACCAVEMMHIAGPRYDMDRFGVVFRASPRQADVIIVSGTVTNKMAPALRRIYDQMTDPKWAISMGSCANGGGYYHYSYSVLRGCDRVIPVDIYVPGCPPSAEALMYAVLQLQKRIKYMHTQQSCAYAWAAGSSAIAAQSPLHPGLYRMETTEWQSVRDLVANNRILNSQLSCVGNCQSCSLNCVAPDMRDIDLTSKGKRSRFWIVVVSHSSRMKEERFGERLALLHADLAKLVYNRYRNSQNFDTLKVQFLAAGSNEDDRTQSTETSFVVSSQSESDDATKSHE</sequence>
<reference evidence="6" key="1">
    <citation type="journal article" date="2011" name="Genome Biol.">
        <title>The draft genome of the carcinogenic human liver fluke Clonorchis sinensis.</title>
        <authorList>
            <person name="Wang X."/>
            <person name="Chen W."/>
            <person name="Huang Y."/>
            <person name="Sun J."/>
            <person name="Men J."/>
            <person name="Liu H."/>
            <person name="Luo F."/>
            <person name="Guo L."/>
            <person name="Lv X."/>
            <person name="Deng C."/>
            <person name="Zhou C."/>
            <person name="Fan Y."/>
            <person name="Li X."/>
            <person name="Huang L."/>
            <person name="Hu Y."/>
            <person name="Liang C."/>
            <person name="Hu X."/>
            <person name="Xu J."/>
            <person name="Yu X."/>
        </authorList>
    </citation>
    <scope>NUCLEOTIDE SEQUENCE [LARGE SCALE GENOMIC DNA]</scope>
    <source>
        <strain evidence="6">Henan</strain>
    </source>
</reference>
<dbReference type="GO" id="GO:0015990">
    <property type="term" value="P:electron transport coupled proton transport"/>
    <property type="evidence" value="ECO:0007669"/>
    <property type="project" value="TreeGrafter"/>
</dbReference>
<keyword evidence="3" id="KW-0004">4Fe-4S</keyword>
<proteinExistence type="inferred from homology"/>
<dbReference type="PANTHER" id="PTHR11995:SF14">
    <property type="entry name" value="NADH DEHYDROGENASE [UBIQUINONE] IRON-SULFUR PROTEIN 7, MITOCHONDRIAL"/>
    <property type="match status" value="1"/>
</dbReference>
<dbReference type="PROSITE" id="PS01150">
    <property type="entry name" value="COMPLEX1_20K"/>
    <property type="match status" value="1"/>
</dbReference>
<dbReference type="SMR" id="G7YF61"/>
<dbReference type="GO" id="GO:0048038">
    <property type="term" value="F:quinone binding"/>
    <property type="evidence" value="ECO:0007669"/>
    <property type="project" value="InterPro"/>
</dbReference>
<organism evidence="6 7">
    <name type="scientific">Clonorchis sinensis</name>
    <name type="common">Chinese liver fluke</name>
    <dbReference type="NCBI Taxonomy" id="79923"/>
    <lineage>
        <taxon>Eukaryota</taxon>
        <taxon>Metazoa</taxon>
        <taxon>Spiralia</taxon>
        <taxon>Lophotrochozoa</taxon>
        <taxon>Platyhelminthes</taxon>
        <taxon>Trematoda</taxon>
        <taxon>Digenea</taxon>
        <taxon>Opisthorchiida</taxon>
        <taxon>Opisthorchiata</taxon>
        <taxon>Opisthorchiidae</taxon>
        <taxon>Clonorchis</taxon>
    </lineage>
</organism>
<dbReference type="InterPro" id="IPR006138">
    <property type="entry name" value="NADH_UQ_OxRdtase_20Kd_su"/>
</dbReference>
<dbReference type="InterPro" id="IPR006137">
    <property type="entry name" value="NADH_UbQ_OxRdtase-like_20kDa"/>
</dbReference>
<gene>
    <name evidence="6" type="ORF">CLF_106441</name>
</gene>
<keyword evidence="3" id="KW-0411">Iron-sulfur</keyword>
<dbReference type="SUPFAM" id="SSF56770">
    <property type="entry name" value="HydA/Nqo6-like"/>
    <property type="match status" value="1"/>
</dbReference>
<keyword evidence="3" id="KW-0408">Iron</keyword>
<dbReference type="GO" id="GO:0045271">
    <property type="term" value="C:respiratory chain complex I"/>
    <property type="evidence" value="ECO:0007669"/>
    <property type="project" value="TreeGrafter"/>
</dbReference>
<evidence type="ECO:0000256" key="2">
    <source>
        <dbReference type="ARBA" id="ARBA00023027"/>
    </source>
</evidence>
<keyword evidence="6" id="KW-0830">Ubiquinone</keyword>
<protein>
    <submittedName>
        <fullName evidence="6">NADH dehydrogenase (Ubiquinone) Fe-S protein 7</fullName>
    </submittedName>
</protein>
<keyword evidence="7" id="KW-1185">Reference proteome</keyword>
<feature type="region of interest" description="Disordered" evidence="4">
    <location>
        <begin position="310"/>
        <end position="337"/>
    </location>
</feature>
<dbReference type="HAMAP" id="MF_01356">
    <property type="entry name" value="NDH1_NuoB"/>
    <property type="match status" value="1"/>
</dbReference>
<evidence type="ECO:0000256" key="1">
    <source>
        <dbReference type="ARBA" id="ARBA00009173"/>
    </source>
</evidence>
<evidence type="ECO:0000313" key="7">
    <source>
        <dbReference type="Proteomes" id="UP000008909"/>
    </source>
</evidence>
<comment type="similarity">
    <text evidence="1 3">Belongs to the complex I 20 kDa subunit family.</text>
</comment>
<feature type="compositionally biased region" description="Polar residues" evidence="4">
    <location>
        <begin position="316"/>
        <end position="327"/>
    </location>
</feature>
<feature type="domain" description="NADH:ubiquinone oxidoreductase-like 20kDa subunit" evidence="5">
    <location>
        <begin position="55"/>
        <end position="164"/>
    </location>
</feature>
<evidence type="ECO:0000256" key="3">
    <source>
        <dbReference type="RuleBase" id="RU004464"/>
    </source>
</evidence>
<evidence type="ECO:0000256" key="4">
    <source>
        <dbReference type="SAM" id="MobiDB-lite"/>
    </source>
</evidence>
<dbReference type="Gene3D" id="3.40.50.12280">
    <property type="match status" value="1"/>
</dbReference>
<dbReference type="GO" id="GO:0005739">
    <property type="term" value="C:mitochondrion"/>
    <property type="evidence" value="ECO:0007669"/>
    <property type="project" value="GOC"/>
</dbReference>
<dbReference type="Proteomes" id="UP000008909">
    <property type="component" value="Unassembled WGS sequence"/>
</dbReference>